<feature type="compositionally biased region" description="Basic residues" evidence="1">
    <location>
        <begin position="260"/>
        <end position="269"/>
    </location>
</feature>
<dbReference type="eggNOG" id="ENOG502RNQJ">
    <property type="taxonomic scope" value="Eukaryota"/>
</dbReference>
<dbReference type="HOGENOM" id="CLU_235279_0_0_1"/>
<feature type="region of interest" description="Disordered" evidence="1">
    <location>
        <begin position="1042"/>
        <end position="1620"/>
    </location>
</feature>
<feature type="compositionally biased region" description="Low complexity" evidence="1">
    <location>
        <begin position="577"/>
        <end position="587"/>
    </location>
</feature>
<organism evidence="2 3">
    <name type="scientific">Ajellomyces capsulatus (strain H143)</name>
    <name type="common">Darling's disease fungus</name>
    <name type="synonym">Histoplasma capsulatum</name>
    <dbReference type="NCBI Taxonomy" id="544712"/>
    <lineage>
        <taxon>Eukaryota</taxon>
        <taxon>Fungi</taxon>
        <taxon>Dikarya</taxon>
        <taxon>Ascomycota</taxon>
        <taxon>Pezizomycotina</taxon>
        <taxon>Eurotiomycetes</taxon>
        <taxon>Eurotiomycetidae</taxon>
        <taxon>Onygenales</taxon>
        <taxon>Ajellomycetaceae</taxon>
        <taxon>Histoplasma</taxon>
    </lineage>
</organism>
<feature type="compositionally biased region" description="Basic and acidic residues" evidence="1">
    <location>
        <begin position="1305"/>
        <end position="1314"/>
    </location>
</feature>
<feature type="compositionally biased region" description="Basic and acidic residues" evidence="1">
    <location>
        <begin position="1125"/>
        <end position="1156"/>
    </location>
</feature>
<feature type="compositionally biased region" description="Low complexity" evidence="1">
    <location>
        <begin position="1090"/>
        <end position="1124"/>
    </location>
</feature>
<feature type="compositionally biased region" description="Basic and acidic residues" evidence="1">
    <location>
        <begin position="1047"/>
        <end position="1072"/>
    </location>
</feature>
<feature type="compositionally biased region" description="Gly residues" evidence="1">
    <location>
        <begin position="169"/>
        <end position="218"/>
    </location>
</feature>
<proteinExistence type="predicted"/>
<feature type="compositionally biased region" description="Polar residues" evidence="1">
    <location>
        <begin position="1421"/>
        <end position="1430"/>
    </location>
</feature>
<protein>
    <recommendedName>
        <fullName evidence="4">Neurofilament heavy polypeptide</fullName>
    </recommendedName>
</protein>
<evidence type="ECO:0008006" key="4">
    <source>
        <dbReference type="Google" id="ProtNLM"/>
    </source>
</evidence>
<feature type="compositionally biased region" description="Polar residues" evidence="1">
    <location>
        <begin position="885"/>
        <end position="898"/>
    </location>
</feature>
<feature type="region of interest" description="Disordered" evidence="1">
    <location>
        <begin position="732"/>
        <end position="997"/>
    </location>
</feature>
<feature type="compositionally biased region" description="Basic and acidic residues" evidence="1">
    <location>
        <begin position="1601"/>
        <end position="1620"/>
    </location>
</feature>
<name>C6H7J2_AJECH</name>
<dbReference type="STRING" id="544712.C6H7J2"/>
<feature type="compositionally biased region" description="Pro residues" evidence="1">
    <location>
        <begin position="663"/>
        <end position="675"/>
    </location>
</feature>
<feature type="compositionally biased region" description="Basic and acidic residues" evidence="1">
    <location>
        <begin position="531"/>
        <end position="541"/>
    </location>
</feature>
<feature type="compositionally biased region" description="Low complexity" evidence="1">
    <location>
        <begin position="1191"/>
        <end position="1214"/>
    </location>
</feature>
<evidence type="ECO:0000313" key="2">
    <source>
        <dbReference type="EMBL" id="EER44363.1"/>
    </source>
</evidence>
<feature type="compositionally biased region" description="Pro residues" evidence="1">
    <location>
        <begin position="927"/>
        <end position="936"/>
    </location>
</feature>
<accession>C6H7J2</accession>
<evidence type="ECO:0000256" key="1">
    <source>
        <dbReference type="SAM" id="MobiDB-lite"/>
    </source>
</evidence>
<feature type="compositionally biased region" description="Basic and acidic residues" evidence="1">
    <location>
        <begin position="1366"/>
        <end position="1390"/>
    </location>
</feature>
<dbReference type="OrthoDB" id="5244639at2759"/>
<dbReference type="EMBL" id="GG692420">
    <property type="protein sequence ID" value="EER44363.1"/>
    <property type="molecule type" value="Genomic_DNA"/>
</dbReference>
<feature type="region of interest" description="Disordered" evidence="1">
    <location>
        <begin position="130"/>
        <end position="289"/>
    </location>
</feature>
<evidence type="ECO:0000313" key="3">
    <source>
        <dbReference type="Proteomes" id="UP000002624"/>
    </source>
</evidence>
<reference evidence="3" key="1">
    <citation type="submission" date="2009-05" db="EMBL/GenBank/DDBJ databases">
        <title>The genome sequence of Ajellomyces capsulatus strain H143.</title>
        <authorList>
            <person name="Champion M."/>
            <person name="Cuomo C.A."/>
            <person name="Ma L.-J."/>
            <person name="Henn M.R."/>
            <person name="Sil A."/>
            <person name="Goldman B."/>
            <person name="Young S.K."/>
            <person name="Kodira C.D."/>
            <person name="Zeng Q."/>
            <person name="Koehrsen M."/>
            <person name="Alvarado L."/>
            <person name="Berlin A.M."/>
            <person name="Borenstein D."/>
            <person name="Chen Z."/>
            <person name="Engels R."/>
            <person name="Freedman E."/>
            <person name="Gellesch M."/>
            <person name="Goldberg J."/>
            <person name="Griggs A."/>
            <person name="Gujja S."/>
            <person name="Heiman D.I."/>
            <person name="Hepburn T.A."/>
            <person name="Howarth C."/>
            <person name="Jen D."/>
            <person name="Larson L."/>
            <person name="Lewis B."/>
            <person name="Mehta T."/>
            <person name="Park D."/>
            <person name="Pearson M."/>
            <person name="Roberts A."/>
            <person name="Saif S."/>
            <person name="Shea T.D."/>
            <person name="Shenoy N."/>
            <person name="Sisk P."/>
            <person name="Stolte C."/>
            <person name="Sykes S."/>
            <person name="Walk T."/>
            <person name="White J."/>
            <person name="Yandava C."/>
            <person name="Klein B."/>
            <person name="McEwen J.G."/>
            <person name="Puccia R."/>
            <person name="Goldman G.H."/>
            <person name="Felipe M.S."/>
            <person name="Nino-Vega G."/>
            <person name="San-Blas G."/>
            <person name="Taylor J.W."/>
            <person name="Mendoza L."/>
            <person name="Galagan J.E."/>
            <person name="Nusbaum C."/>
            <person name="Birren B.W."/>
        </authorList>
    </citation>
    <scope>NUCLEOTIDE SEQUENCE [LARGE SCALE GENOMIC DNA]</scope>
    <source>
        <strain evidence="3">H143</strain>
    </source>
</reference>
<feature type="compositionally biased region" description="Low complexity" evidence="1">
    <location>
        <begin position="973"/>
        <end position="983"/>
    </location>
</feature>
<dbReference type="OMA" id="PLYNNWH"/>
<feature type="region of interest" description="Disordered" evidence="1">
    <location>
        <begin position="353"/>
        <end position="719"/>
    </location>
</feature>
<feature type="compositionally biased region" description="Basic residues" evidence="1">
    <location>
        <begin position="147"/>
        <end position="158"/>
    </location>
</feature>
<dbReference type="VEuPathDB" id="FungiDB:HCDG_02393"/>
<dbReference type="Proteomes" id="UP000002624">
    <property type="component" value="Unassembled WGS sequence"/>
</dbReference>
<feature type="compositionally biased region" description="Basic and acidic residues" evidence="1">
    <location>
        <begin position="1333"/>
        <end position="1342"/>
    </location>
</feature>
<feature type="compositionally biased region" description="Basic residues" evidence="1">
    <location>
        <begin position="230"/>
        <end position="239"/>
    </location>
</feature>
<feature type="compositionally biased region" description="Polar residues" evidence="1">
    <location>
        <begin position="1571"/>
        <end position="1580"/>
    </location>
</feature>
<sequence>MKSRNGSCAWNGVGRAHEGSVGRSTECMKGALRRAGFMKMSCESKSMSLFDSAYAASLKASALVTDMLLTLEPTPSLYGTPPPPYDNVIADMPPEYMGRDEFDHCRVGMPATAPRSGVRIEKVKTDGALLGDSVTPLPIDLNDTSKFRSHSRKKKGAKRGAQDQWTEPGNGGDKGNVAGGGEDGGNGDGSAGNGDAGGAGGDGAGGGGGGDDGAGGGGGDDEGWDDGGNKKKNKKKKKKKEEDEDEEKKHDGWGGFTTTTKKKKGKKNKASTTLAEEPPQSSFQDVNLNDGVPQLDLSFDTGDTNKTTGFSFGGWGNSWNTGAKGDLGLADNKAKDEKKDDGVDTLDAWAPVGKKGKKKNTTTNSFELGDLGDSNELDNGTGDANVDEKKKEENTWASFAVVGKKEKKPKKGADTIIEEAPSNPEPVSGPVPVDEWSGWSTSTKDDKKKKKKLKGTNPFDAIEETPKESEPVAEPAGGDDTWGTWGDKAKKSNAKTVGEPPTEPDQQPEPVDESTWASIPSKKEKKKKTKNITEELSKEEALAPAPDPIVPENDVDWATPAGKKGRKRKGKLDAEEPLAAPPATADPDPVDDRSSFTVTGKKKNGKKGAVAEAIEEDKPVEEPPPRPPEPEPQPDTADDWGAFASSTKTKKPRKGAVVEEAVPEPPRPSAEPVPEPVNIWEITATEKKKGKKGTAVEEPIADQAPEPEPQPETKPEAEPVEDWGFAAIATKKAAGVSEVRRTRKGNRALSLEESPREKETENITAVVEDDPLSWATTATATGKQGKKKGAAQVKTTEERPPVPAVPDAPESPADDSWGWGTSKNPKDKKGKKNKAVVLEPEPVPEPEPPKVDPEPLIEVDEVLTPKERRKKEREARKQAAAVAESNDNNAANTVSTDLVKSPALDDNSWWGAAADKKKGKKGKDANEPPPPAPTPPAQDLDSRTTTVDVEEIDTWGAFTGSGVKTSKTKKTSLSRTTSTTLKSSRIEDSKSTRAKSRGFEVVDVTDEFKEKEEPVEEVSAAKGVKSFWGGTFGVATTATFTKSKTSKAKEETSREAVETAPDKLVKEESKDSVKKKKTSAVDADMAELQAASATAADKATAPSAPTTRTTTTSMTGIKSTGKTSVAERIKLLEESKKREKEAAKEKEKLKAKEKASAHTVVPQQPASPPDVKLTVEPVANDPPPSKKSSKPKASTVPTKSTSKKNSATAAASATLLDESSTPRDSVPGSFPGAYEDELVDMVDLAPLPKSKPTQSQPAKAPKKSKKVSPVKQVAVDEMATPPVTAPADENKAAEASPDLATAKPAKKERPRVERTAGASSWGFWGASPKKPVKKESKPKDDADPSSSVKKPKEKSPPTLTRSKSMASEKKTPAATEKDVEKSSGSDEKRPSTGARVSRHSRGMSFSNFMMGGAPPVRTKSMKQNGTSASRHSSRRPSVDIDDSGILSPSGGHVEMPGKAAKLMGVNGTKTPRKDVNGKKRASRVPDPYAIDDDDDLVMVNGGDGPETISPGNSPIDSKPHRRKSKREPKPGNADDDIVMVEPGSSGRPDVVSGPEDLAFVIDPPKERANLKRSNTTTATPKKSEGLLGLFGSFRKPTTAPEHSRSRSYREEDLRKQTPIH</sequence>
<gene>
    <name evidence="2" type="ORF">HCDG_02393</name>
</gene>